<dbReference type="FunFam" id="1.10.10.60:FF:000039">
    <property type="entry name" value="MYB transcription factor"/>
    <property type="match status" value="1"/>
</dbReference>
<organism evidence="8 10">
    <name type="scientific">Zingiber officinale</name>
    <name type="common">Ginger</name>
    <name type="synonym">Amomum zingiber</name>
    <dbReference type="NCBI Taxonomy" id="94328"/>
    <lineage>
        <taxon>Eukaryota</taxon>
        <taxon>Viridiplantae</taxon>
        <taxon>Streptophyta</taxon>
        <taxon>Embryophyta</taxon>
        <taxon>Tracheophyta</taxon>
        <taxon>Spermatophyta</taxon>
        <taxon>Magnoliopsida</taxon>
        <taxon>Liliopsida</taxon>
        <taxon>Zingiberales</taxon>
        <taxon>Zingiberaceae</taxon>
        <taxon>Zingiber</taxon>
    </lineage>
</organism>
<feature type="domain" description="HTH myb-type" evidence="7">
    <location>
        <begin position="9"/>
        <end position="61"/>
    </location>
</feature>
<evidence type="ECO:0000259" key="7">
    <source>
        <dbReference type="PROSITE" id="PS51294"/>
    </source>
</evidence>
<feature type="domain" description="Myb-like" evidence="6">
    <location>
        <begin position="62"/>
        <end position="112"/>
    </location>
</feature>
<evidence type="ECO:0000259" key="6">
    <source>
        <dbReference type="PROSITE" id="PS50090"/>
    </source>
</evidence>
<reference evidence="9" key="2">
    <citation type="submission" date="2023-04" db="EMBL/GenBank/DDBJ databases">
        <title>Genome-wide analysis of the MYB gene family in ginger (Zingiber officinale Roscoe).</title>
        <authorList>
            <person name="Xing H.-T."/>
            <person name="Li H.-L."/>
        </authorList>
    </citation>
    <scope>NUCLEOTIDE SEQUENCE</scope>
    <source>
        <strain evidence="9">Maker00045035</strain>
    </source>
</reference>
<evidence type="ECO:0000256" key="4">
    <source>
        <dbReference type="ARBA" id="ARBA00023163"/>
    </source>
</evidence>
<protein>
    <submittedName>
        <fullName evidence="9">MYB protein</fullName>
    </submittedName>
</protein>
<dbReference type="PANTHER" id="PTHR10641:SF1232">
    <property type="entry name" value="TRANSCRIPTION FACTOR MYB74"/>
    <property type="match status" value="1"/>
</dbReference>
<dbReference type="AlphaFoldDB" id="A0A8J5C426"/>
<keyword evidence="10" id="KW-1185">Reference proteome</keyword>
<dbReference type="PROSITE" id="PS50090">
    <property type="entry name" value="MYB_LIKE"/>
    <property type="match status" value="2"/>
</dbReference>
<sequence>MGRTPCCDKSGLKKGPWTAEEDQKLIDYIQKHGHGSWRSLPKNAGLARCGKSCRLRWINYLRPDIKRGRFSFEEEETIIQLHRILGNKWSTIASHLPGRTDNEIKNYWNTHIRKRLARMRADHLGTHNCQLDQLSLCNPSALIMNLYRLLGLQPLLNRELVNIIAANLISSPQNSNQSINVGSQVLNNQQFIGQTLVSQQDLLQNQIQDQVLLTTQNARLGDDEVQFQQGEDTNFWNGVLSQIGDANELVNGQGIASSSNVDPYSLPQLTTESFSCFDGFTDDQINCSNLASAATASDSNNMNSPTSTFVNNNNSSAEDESCSHFLEFQIPDLFDLADYM</sequence>
<dbReference type="Proteomes" id="UP000734854">
    <property type="component" value="Unassembled WGS sequence"/>
</dbReference>
<dbReference type="InterPro" id="IPR015495">
    <property type="entry name" value="Myb_TF_plants"/>
</dbReference>
<dbReference type="OrthoDB" id="2143914at2759"/>
<dbReference type="InterPro" id="IPR017930">
    <property type="entry name" value="Myb_dom"/>
</dbReference>
<dbReference type="GO" id="GO:0005634">
    <property type="term" value="C:nucleus"/>
    <property type="evidence" value="ECO:0007669"/>
    <property type="project" value="UniProtKB-SubCell"/>
</dbReference>
<feature type="domain" description="Myb-like" evidence="6">
    <location>
        <begin position="9"/>
        <end position="61"/>
    </location>
</feature>
<dbReference type="Pfam" id="PF00249">
    <property type="entry name" value="Myb_DNA-binding"/>
    <property type="match status" value="2"/>
</dbReference>
<keyword evidence="2" id="KW-0805">Transcription regulation</keyword>
<dbReference type="EMBL" id="OQ909688">
    <property type="protein sequence ID" value="WLQ69596.1"/>
    <property type="molecule type" value="mRNA"/>
</dbReference>
<dbReference type="PANTHER" id="PTHR10641">
    <property type="entry name" value="MYB FAMILY TRANSCRIPTION FACTOR"/>
    <property type="match status" value="1"/>
</dbReference>
<proteinExistence type="evidence at transcript level"/>
<evidence type="ECO:0000313" key="8">
    <source>
        <dbReference type="EMBL" id="KAG6472138.1"/>
    </source>
</evidence>
<keyword evidence="3" id="KW-0238">DNA-binding</keyword>
<feature type="domain" description="HTH myb-type" evidence="7">
    <location>
        <begin position="62"/>
        <end position="116"/>
    </location>
</feature>
<dbReference type="FunFam" id="1.10.10.60:FF:000121">
    <property type="entry name" value="Myb transcription factor"/>
    <property type="match status" value="1"/>
</dbReference>
<evidence type="ECO:0000256" key="1">
    <source>
        <dbReference type="ARBA" id="ARBA00004123"/>
    </source>
</evidence>
<evidence type="ECO:0000256" key="5">
    <source>
        <dbReference type="ARBA" id="ARBA00023242"/>
    </source>
</evidence>
<dbReference type="SMART" id="SM00717">
    <property type="entry name" value="SANT"/>
    <property type="match status" value="2"/>
</dbReference>
<accession>A0A8J5C426</accession>
<dbReference type="InterPro" id="IPR001005">
    <property type="entry name" value="SANT/Myb"/>
</dbReference>
<dbReference type="EMBL" id="JACMSC010000020">
    <property type="protein sequence ID" value="KAG6472138.1"/>
    <property type="molecule type" value="Genomic_DNA"/>
</dbReference>
<dbReference type="CDD" id="cd00167">
    <property type="entry name" value="SANT"/>
    <property type="match status" value="2"/>
</dbReference>
<dbReference type="GO" id="GO:0003677">
    <property type="term" value="F:DNA binding"/>
    <property type="evidence" value="ECO:0007669"/>
    <property type="project" value="UniProtKB-KW"/>
</dbReference>
<evidence type="ECO:0000256" key="3">
    <source>
        <dbReference type="ARBA" id="ARBA00023125"/>
    </source>
</evidence>
<gene>
    <name evidence="8" type="ORF">ZIOFF_069595</name>
</gene>
<keyword evidence="4" id="KW-0804">Transcription</keyword>
<dbReference type="PROSITE" id="PS51294">
    <property type="entry name" value="HTH_MYB"/>
    <property type="match status" value="2"/>
</dbReference>
<keyword evidence="5" id="KW-0539">Nucleus</keyword>
<evidence type="ECO:0000313" key="9">
    <source>
        <dbReference type="EMBL" id="WLQ69596.1"/>
    </source>
</evidence>
<evidence type="ECO:0000313" key="10">
    <source>
        <dbReference type="Proteomes" id="UP000734854"/>
    </source>
</evidence>
<evidence type="ECO:0000256" key="2">
    <source>
        <dbReference type="ARBA" id="ARBA00023015"/>
    </source>
</evidence>
<name>A0A8J5C426_ZINOF</name>
<reference evidence="8 10" key="1">
    <citation type="submission" date="2020-08" db="EMBL/GenBank/DDBJ databases">
        <title>Plant Genome Project.</title>
        <authorList>
            <person name="Zhang R.-G."/>
        </authorList>
    </citation>
    <scope>NUCLEOTIDE SEQUENCE [LARGE SCALE GENOMIC DNA]</scope>
    <source>
        <tissue evidence="8">Rhizome</tissue>
    </source>
</reference>
<comment type="subcellular location">
    <subcellularLocation>
        <location evidence="1">Nucleus</location>
    </subcellularLocation>
</comment>